<gene>
    <name evidence="1" type="ORF">CP98_02418</name>
    <name evidence="4" type="ORF">H3V42_28690</name>
    <name evidence="3" type="ORF">HH800_10670</name>
    <name evidence="2" type="ORF">N5J77_05025</name>
</gene>
<name>A0A084EL65_SPHYA</name>
<dbReference type="EMBL" id="JGVR01000014">
    <property type="protein sequence ID" value="KEZ18707.1"/>
    <property type="molecule type" value="Genomic_DNA"/>
</dbReference>
<evidence type="ECO:0000313" key="6">
    <source>
        <dbReference type="Proteomes" id="UP000502611"/>
    </source>
</evidence>
<evidence type="ECO:0000313" key="2">
    <source>
        <dbReference type="EMBL" id="MDH2130479.1"/>
    </source>
</evidence>
<dbReference type="Proteomes" id="UP000502611">
    <property type="component" value="Chromosome"/>
</dbReference>
<accession>A0A084EL65</accession>
<reference evidence="2" key="4">
    <citation type="submission" date="2022-09" db="EMBL/GenBank/DDBJ databases">
        <title>Intensive care unit water sources are persistently colonized with multi-drug resistant bacteria and are the site of extensive horizontal gene transfer of antibiotic resistance genes.</title>
        <authorList>
            <person name="Diorio-Toth L."/>
        </authorList>
    </citation>
    <scope>NUCLEOTIDE SEQUENCE</scope>
    <source>
        <strain evidence="2">GD03659</strain>
    </source>
</reference>
<sequence length="56" mass="6869">MRDQYDARLWNDSHEEISKSADHFLHRVMQAFRVLHRIEWSAPWADERQCKRPCQS</sequence>
<dbReference type="AlphaFoldDB" id="A0A084EL65"/>
<reference evidence="1 5" key="1">
    <citation type="submission" date="2014-03" db="EMBL/GenBank/DDBJ databases">
        <title>Genome sequence of Sphingobium yanoikuyae B1.</title>
        <authorList>
            <person name="Gan H.M."/>
            <person name="Gan H.Y."/>
            <person name="Savka M.A."/>
        </authorList>
    </citation>
    <scope>NUCLEOTIDE SEQUENCE [LARGE SCALE GENOMIC DNA]</scope>
    <source>
        <strain evidence="1 5">B1</strain>
    </source>
</reference>
<dbReference type="Proteomes" id="UP000028534">
    <property type="component" value="Unassembled WGS sequence"/>
</dbReference>
<dbReference type="GeneID" id="57780344"/>
<dbReference type="PATRIC" id="fig|13690.10.peg.2482"/>
<evidence type="ECO:0000313" key="5">
    <source>
        <dbReference type="Proteomes" id="UP000028534"/>
    </source>
</evidence>
<dbReference type="Proteomes" id="UP001162318">
    <property type="component" value="Unassembled WGS sequence"/>
</dbReference>
<reference evidence="3 6" key="2">
    <citation type="submission" date="2020-04" db="EMBL/GenBank/DDBJ databases">
        <title>The Whole Genome Analysis of High salt-tolerant Sphingobium yanoikuyae YC-XJ2 with Aryl organophosphorus flame retardants (aryl-OPFRs)-degrading capacity and characteristics of Related phosphotriesterase.</title>
        <authorList>
            <person name="Li X."/>
        </authorList>
    </citation>
    <scope>NUCLEOTIDE SEQUENCE [LARGE SCALE GENOMIC DNA]</scope>
    <source>
        <strain evidence="3 6">YC-XJ2</strain>
    </source>
</reference>
<proteinExistence type="predicted"/>
<organism evidence="1 5">
    <name type="scientific">Sphingobium yanoikuyae</name>
    <name type="common">Sphingomonas yanoikuyae</name>
    <dbReference type="NCBI Taxonomy" id="13690"/>
    <lineage>
        <taxon>Bacteria</taxon>
        <taxon>Pseudomonadati</taxon>
        <taxon>Pseudomonadota</taxon>
        <taxon>Alphaproteobacteria</taxon>
        <taxon>Sphingomonadales</taxon>
        <taxon>Sphingomonadaceae</taxon>
        <taxon>Sphingobium</taxon>
    </lineage>
</organism>
<dbReference type="EMBL" id="JAOCKX010000005">
    <property type="protein sequence ID" value="MDH2130479.1"/>
    <property type="molecule type" value="Genomic_DNA"/>
</dbReference>
<evidence type="ECO:0000313" key="4">
    <source>
        <dbReference type="EMBL" id="QNG45692.1"/>
    </source>
</evidence>
<evidence type="ECO:0000313" key="3">
    <source>
        <dbReference type="EMBL" id="QJR02604.1"/>
    </source>
</evidence>
<dbReference type="EMBL" id="CP053021">
    <property type="protein sequence ID" value="QJR02604.1"/>
    <property type="molecule type" value="Genomic_DNA"/>
</dbReference>
<evidence type="ECO:0000313" key="7">
    <source>
        <dbReference type="Proteomes" id="UP000515377"/>
    </source>
</evidence>
<reference evidence="4 7" key="3">
    <citation type="submission" date="2020-07" db="EMBL/GenBank/DDBJ databases">
        <title>Whole genome sequence of Sphingobium yanoikuyae A3.</title>
        <authorList>
            <person name="Han S.-S."/>
        </authorList>
    </citation>
    <scope>NUCLEOTIDE SEQUENCE [LARGE SCALE GENOMIC DNA]</scope>
    <source>
        <strain evidence="4 7">A3</strain>
    </source>
</reference>
<dbReference type="EMBL" id="CP060122">
    <property type="protein sequence ID" value="QNG45692.1"/>
    <property type="molecule type" value="Genomic_DNA"/>
</dbReference>
<evidence type="ECO:0000313" key="1">
    <source>
        <dbReference type="EMBL" id="KEZ18707.1"/>
    </source>
</evidence>
<dbReference type="RefSeq" id="WP_004207346.1">
    <property type="nucleotide sequence ID" value="NZ_CAIGKD010000004.1"/>
</dbReference>
<dbReference type="Proteomes" id="UP000515377">
    <property type="component" value="Chromosome"/>
</dbReference>
<protein>
    <submittedName>
        <fullName evidence="1">Uncharacterized protein</fullName>
    </submittedName>
</protein>